<organism evidence="3 4">
    <name type="scientific">Azorhizophilus paspali</name>
    <name type="common">Azotobacter paspali</name>
    <dbReference type="NCBI Taxonomy" id="69963"/>
    <lineage>
        <taxon>Bacteria</taxon>
        <taxon>Pseudomonadati</taxon>
        <taxon>Pseudomonadota</taxon>
        <taxon>Gammaproteobacteria</taxon>
        <taxon>Pseudomonadales</taxon>
        <taxon>Pseudomonadaceae</taxon>
        <taxon>Azorhizophilus</taxon>
    </lineage>
</organism>
<reference evidence="3 4" key="1">
    <citation type="submission" date="2024-09" db="EMBL/GenBank/DDBJ databases">
        <authorList>
            <person name="Sun Q."/>
            <person name="Mori K."/>
        </authorList>
    </citation>
    <scope>NUCLEOTIDE SEQUENCE [LARGE SCALE GENOMIC DNA]</scope>
    <source>
        <strain evidence="3 4">NCAIM B.01794</strain>
    </source>
</reference>
<feature type="chain" id="PRO_5045494849" evidence="2">
    <location>
        <begin position="30"/>
        <end position="165"/>
    </location>
</feature>
<dbReference type="RefSeq" id="WP_376942243.1">
    <property type="nucleotide sequence ID" value="NZ_CP171449.1"/>
</dbReference>
<accession>A0ABV6SH08</accession>
<evidence type="ECO:0000256" key="2">
    <source>
        <dbReference type="SAM" id="SignalP"/>
    </source>
</evidence>
<dbReference type="Pfam" id="PF11072">
    <property type="entry name" value="DUF2859"/>
    <property type="match status" value="1"/>
</dbReference>
<evidence type="ECO:0000313" key="4">
    <source>
        <dbReference type="Proteomes" id="UP001589891"/>
    </source>
</evidence>
<sequence length="165" mass="17436">MTAMNPMNTWNRRMLCCVLAGLLTACSSAGPGEGQQGGAARTQQSGQPKPAVDAGGAEMLPVVSWRLSPGPIESRAIEAPGMRPVFLVGDDNLSRSWLRAKRDRLRRLNALGLVVNVASSAGLAELRGLAEGLSLIPVSGDDLAALLGFAHYPVLVTSTYIEQWP</sequence>
<dbReference type="NCBIfam" id="TIGR03765">
    <property type="entry name" value="ICE_PFL_4695"/>
    <property type="match status" value="1"/>
</dbReference>
<evidence type="ECO:0000256" key="1">
    <source>
        <dbReference type="SAM" id="MobiDB-lite"/>
    </source>
</evidence>
<gene>
    <name evidence="3" type="ORF">ACFFGX_01645</name>
</gene>
<feature type="region of interest" description="Disordered" evidence="1">
    <location>
        <begin position="30"/>
        <end position="53"/>
    </location>
</feature>
<proteinExistence type="predicted"/>
<dbReference type="EMBL" id="JBHLSS010000009">
    <property type="protein sequence ID" value="MFC0708356.1"/>
    <property type="molecule type" value="Genomic_DNA"/>
</dbReference>
<feature type="signal peptide" evidence="2">
    <location>
        <begin position="1"/>
        <end position="29"/>
    </location>
</feature>
<evidence type="ECO:0000313" key="3">
    <source>
        <dbReference type="EMBL" id="MFC0708356.1"/>
    </source>
</evidence>
<keyword evidence="4" id="KW-1185">Reference proteome</keyword>
<comment type="caution">
    <text evidence="3">The sequence shown here is derived from an EMBL/GenBank/DDBJ whole genome shotgun (WGS) entry which is preliminary data.</text>
</comment>
<dbReference type="Proteomes" id="UP001589891">
    <property type="component" value="Unassembled WGS sequence"/>
</dbReference>
<protein>
    <submittedName>
        <fullName evidence="3">Integrating conjugative element protein</fullName>
    </submittedName>
</protein>
<keyword evidence="2" id="KW-0732">Signal</keyword>
<dbReference type="InterPro" id="IPR021300">
    <property type="entry name" value="Integr_conj_element_PFL4695"/>
</dbReference>
<name>A0ABV6SH08_AZOPA</name>